<dbReference type="Gene3D" id="3.20.20.70">
    <property type="entry name" value="Aldolase class I"/>
    <property type="match status" value="1"/>
</dbReference>
<dbReference type="NCBIfam" id="TIGR00875">
    <property type="entry name" value="fsa_talC_mipB"/>
    <property type="match status" value="1"/>
</dbReference>
<comment type="function">
    <text evidence="9">Transaldolase is important for the balance of metabolites in the pentose-phosphate pathway.</text>
</comment>
<dbReference type="GO" id="GO:0005975">
    <property type="term" value="P:carbohydrate metabolic process"/>
    <property type="evidence" value="ECO:0007669"/>
    <property type="project" value="InterPro"/>
</dbReference>
<evidence type="ECO:0000313" key="12">
    <source>
        <dbReference type="Proteomes" id="UP000437575"/>
    </source>
</evidence>
<accession>A0A6A8LLX7</accession>
<dbReference type="EMBL" id="WKKX01000027">
    <property type="protein sequence ID" value="MSE07433.1"/>
    <property type="molecule type" value="Genomic_DNA"/>
</dbReference>
<evidence type="ECO:0000313" key="11">
    <source>
        <dbReference type="EMBL" id="MSE07433.1"/>
    </source>
</evidence>
<evidence type="ECO:0000256" key="7">
    <source>
        <dbReference type="ARBA" id="ARBA00023270"/>
    </source>
</evidence>
<dbReference type="Proteomes" id="UP000467635">
    <property type="component" value="Unassembled WGS sequence"/>
</dbReference>
<comment type="pathway">
    <text evidence="2 9">Carbohydrate degradation; pentose phosphate pathway; D-glyceraldehyde 3-phosphate and beta-D-fructose 6-phosphate from D-ribose 5-phosphate and D-xylulose 5-phosphate (non-oxidative stage): step 2/3.</text>
</comment>
<dbReference type="AlphaFoldDB" id="A0A6A8LLX7"/>
<dbReference type="InterPro" id="IPR033919">
    <property type="entry name" value="TSA/FSA_arc/bac"/>
</dbReference>
<evidence type="ECO:0000256" key="6">
    <source>
        <dbReference type="ARBA" id="ARBA00023126"/>
    </source>
</evidence>
<keyword evidence="4 9" id="KW-0963">Cytoplasm</keyword>
<dbReference type="EC" id="2.2.1.2" evidence="9"/>
<keyword evidence="6 9" id="KW-0570">Pentose shunt</keyword>
<evidence type="ECO:0000256" key="1">
    <source>
        <dbReference type="ARBA" id="ARBA00004496"/>
    </source>
</evidence>
<comment type="subcellular location">
    <subcellularLocation>
        <location evidence="1 9">Cytoplasm</location>
    </subcellularLocation>
</comment>
<reference evidence="12 13" key="1">
    <citation type="submission" date="2019-11" db="EMBL/GenBank/DDBJ databases">
        <title>Draft Genome Sequence of Plant Growth-Promoting Rhizosphere-Associated Bacteria.</title>
        <authorList>
            <person name="Vasilyev I.Y."/>
            <person name="Radchenko V."/>
            <person name="Ilnitskaya E.V."/>
        </authorList>
    </citation>
    <scope>NUCLEOTIDE SEQUENCE [LARGE SCALE GENOMIC DNA]</scope>
    <source>
        <strain evidence="11 13">VRA_01-1sq_f</strain>
        <strain evidence="10 12">VRA_1sq_f</strain>
    </source>
</reference>
<dbReference type="PROSITE" id="PS00958">
    <property type="entry name" value="TRANSALDOLASE_2"/>
    <property type="match status" value="1"/>
</dbReference>
<evidence type="ECO:0000313" key="10">
    <source>
        <dbReference type="EMBL" id="MSE04814.1"/>
    </source>
</evidence>
<evidence type="ECO:0000256" key="5">
    <source>
        <dbReference type="ARBA" id="ARBA00022679"/>
    </source>
</evidence>
<comment type="similarity">
    <text evidence="3 9">Belongs to the transaldolase family. Type 3B subfamily.</text>
</comment>
<dbReference type="InterPro" id="IPR018225">
    <property type="entry name" value="Transaldolase_AS"/>
</dbReference>
<dbReference type="UniPathway" id="UPA00115">
    <property type="reaction ID" value="UER00414"/>
</dbReference>
<feature type="active site" description="Schiff-base intermediate with substrate" evidence="9">
    <location>
        <position position="83"/>
    </location>
</feature>
<dbReference type="InterPro" id="IPR022999">
    <property type="entry name" value="Transaldolase_3B"/>
</dbReference>
<gene>
    <name evidence="10" type="primary">fsa</name>
    <name evidence="9" type="synonym">tal</name>
    <name evidence="11" type="ORF">GKC33_01485</name>
    <name evidence="10" type="ORF">GKC34_02915</name>
</gene>
<dbReference type="GO" id="GO:0006098">
    <property type="term" value="P:pentose-phosphate shunt"/>
    <property type="evidence" value="ECO:0007669"/>
    <property type="project" value="UniProtKB-UniRule"/>
</dbReference>
<comment type="caution">
    <text evidence="10">The sequence shown here is derived from an EMBL/GenBank/DDBJ whole genome shotgun (WGS) entry which is preliminary data.</text>
</comment>
<keyword evidence="5 9" id="KW-0808">Transferase</keyword>
<dbReference type="HAMAP" id="MF_00494">
    <property type="entry name" value="Transaldolase_3b"/>
    <property type="match status" value="1"/>
</dbReference>
<evidence type="ECO:0000256" key="4">
    <source>
        <dbReference type="ARBA" id="ARBA00022490"/>
    </source>
</evidence>
<dbReference type="SUPFAM" id="SSF51569">
    <property type="entry name" value="Aldolase"/>
    <property type="match status" value="1"/>
</dbReference>
<dbReference type="CDD" id="cd00956">
    <property type="entry name" value="Transaldolase_FSA"/>
    <property type="match status" value="1"/>
</dbReference>
<proteinExistence type="inferred from homology"/>
<dbReference type="EMBL" id="WKKZ01000062">
    <property type="protein sequence ID" value="MSE04814.1"/>
    <property type="molecule type" value="Genomic_DNA"/>
</dbReference>
<dbReference type="Proteomes" id="UP000437575">
    <property type="component" value="Unassembled WGS sequence"/>
</dbReference>
<dbReference type="Pfam" id="PF00923">
    <property type="entry name" value="TAL_FSA"/>
    <property type="match status" value="1"/>
</dbReference>
<evidence type="ECO:0000256" key="9">
    <source>
        <dbReference type="HAMAP-Rule" id="MF_00494"/>
    </source>
</evidence>
<dbReference type="PANTHER" id="PTHR10683">
    <property type="entry name" value="TRANSALDOLASE"/>
    <property type="match status" value="1"/>
</dbReference>
<protein>
    <recommendedName>
        <fullName evidence="9">Probable transaldolase</fullName>
        <ecNumber evidence="9">2.2.1.2</ecNumber>
    </recommendedName>
</protein>
<evidence type="ECO:0000313" key="13">
    <source>
        <dbReference type="Proteomes" id="UP000467635"/>
    </source>
</evidence>
<organism evidence="10 12">
    <name type="scientific">Ligilactobacillus salivarius</name>
    <dbReference type="NCBI Taxonomy" id="1624"/>
    <lineage>
        <taxon>Bacteria</taxon>
        <taxon>Bacillati</taxon>
        <taxon>Bacillota</taxon>
        <taxon>Bacilli</taxon>
        <taxon>Lactobacillales</taxon>
        <taxon>Lactobacillaceae</taxon>
        <taxon>Ligilactobacillus</taxon>
    </lineage>
</organism>
<evidence type="ECO:0000256" key="3">
    <source>
        <dbReference type="ARBA" id="ARBA00005740"/>
    </source>
</evidence>
<dbReference type="InterPro" id="IPR001585">
    <property type="entry name" value="TAL/FSA"/>
</dbReference>
<dbReference type="GO" id="GO:0004801">
    <property type="term" value="F:transaldolase activity"/>
    <property type="evidence" value="ECO:0007669"/>
    <property type="project" value="UniProtKB-UniRule"/>
</dbReference>
<comment type="catalytic activity">
    <reaction evidence="8 9">
        <text>D-sedoheptulose 7-phosphate + D-glyceraldehyde 3-phosphate = D-erythrose 4-phosphate + beta-D-fructose 6-phosphate</text>
        <dbReference type="Rhea" id="RHEA:17053"/>
        <dbReference type="ChEBI" id="CHEBI:16897"/>
        <dbReference type="ChEBI" id="CHEBI:57483"/>
        <dbReference type="ChEBI" id="CHEBI:57634"/>
        <dbReference type="ChEBI" id="CHEBI:59776"/>
        <dbReference type="EC" id="2.2.1.2"/>
    </reaction>
</comment>
<evidence type="ECO:0000256" key="2">
    <source>
        <dbReference type="ARBA" id="ARBA00004857"/>
    </source>
</evidence>
<dbReference type="PROSITE" id="PS01054">
    <property type="entry name" value="TRANSALDOLASE_1"/>
    <property type="match status" value="1"/>
</dbReference>
<keyword evidence="7 9" id="KW-0704">Schiff base</keyword>
<sequence length="218" mass="23705">MKFFLDTANTDDIRKYAELGLVDGVTTNPTLISREGRDFETVVKEIATIVSGPVSAEVTATKADEMIEQARSVAKWADNIVVKIPMTEEGLKAVRVVSQEGIKTNVTLIFSVAQGLLAAKAGATYISPFLGRLDDIGSNGVQLINSLRKVLNNYNFKTEIISASVRGVQHVEEVALAGSDIATIPAAVFGKMFKHPLTDNGLASFMKDWAEFEKNQRK</sequence>
<dbReference type="InterPro" id="IPR013785">
    <property type="entry name" value="Aldolase_TIM"/>
</dbReference>
<evidence type="ECO:0000256" key="8">
    <source>
        <dbReference type="ARBA" id="ARBA00048810"/>
    </source>
</evidence>
<dbReference type="GO" id="GO:0005737">
    <property type="term" value="C:cytoplasm"/>
    <property type="evidence" value="ECO:0007669"/>
    <property type="project" value="UniProtKB-SubCell"/>
</dbReference>
<dbReference type="GO" id="GO:0016832">
    <property type="term" value="F:aldehyde-lyase activity"/>
    <property type="evidence" value="ECO:0007669"/>
    <property type="project" value="InterPro"/>
</dbReference>
<name>A0A6A8LLX7_9LACO</name>
<dbReference type="InterPro" id="IPR004731">
    <property type="entry name" value="Transaldolase_3B/F6P_aldolase"/>
</dbReference>
<dbReference type="PANTHER" id="PTHR10683:SF36">
    <property type="entry name" value="TRANSALDOLASE"/>
    <property type="match status" value="1"/>
</dbReference>
<dbReference type="FunFam" id="3.20.20.70:FF:000018">
    <property type="entry name" value="Probable transaldolase"/>
    <property type="match status" value="1"/>
</dbReference>